<organism evidence="6 7">
    <name type="scientific">Duganella aceris</name>
    <dbReference type="NCBI Taxonomy" id="2703883"/>
    <lineage>
        <taxon>Bacteria</taxon>
        <taxon>Pseudomonadati</taxon>
        <taxon>Pseudomonadota</taxon>
        <taxon>Betaproteobacteria</taxon>
        <taxon>Burkholderiales</taxon>
        <taxon>Oxalobacteraceae</taxon>
        <taxon>Telluria group</taxon>
        <taxon>Duganella</taxon>
    </lineage>
</organism>
<evidence type="ECO:0000259" key="4">
    <source>
        <dbReference type="Pfam" id="PF25917"/>
    </source>
</evidence>
<protein>
    <submittedName>
        <fullName evidence="6">Efflux RND transporter periplasmic adaptor subunit</fullName>
    </submittedName>
</protein>
<keyword evidence="2" id="KW-0812">Transmembrane</keyword>
<evidence type="ECO:0000313" key="7">
    <source>
        <dbReference type="Proteomes" id="UP000666369"/>
    </source>
</evidence>
<comment type="caution">
    <text evidence="6">The sequence shown here is derived from an EMBL/GenBank/DDBJ whole genome shotgun (WGS) entry which is preliminary data.</text>
</comment>
<gene>
    <name evidence="6" type="ORF">GW587_06125</name>
</gene>
<keyword evidence="2" id="KW-1133">Transmembrane helix</keyword>
<dbReference type="EMBL" id="JAADJT010000002">
    <property type="protein sequence ID" value="NGZ83832.1"/>
    <property type="molecule type" value="Genomic_DNA"/>
</dbReference>
<name>A0ABX0FGZ2_9BURK</name>
<reference evidence="6 7" key="1">
    <citation type="submission" date="2020-01" db="EMBL/GenBank/DDBJ databases">
        <authorList>
            <person name="Lee S.D."/>
        </authorList>
    </citation>
    <scope>NUCLEOTIDE SEQUENCE [LARGE SCALE GENOMIC DNA]</scope>
    <source>
        <strain evidence="6 7">SAP-35</strain>
    </source>
</reference>
<dbReference type="Pfam" id="PF25917">
    <property type="entry name" value="BSH_RND"/>
    <property type="match status" value="1"/>
</dbReference>
<feature type="transmembrane region" description="Helical" evidence="2">
    <location>
        <begin position="12"/>
        <end position="30"/>
    </location>
</feature>
<dbReference type="SUPFAM" id="SSF111369">
    <property type="entry name" value="HlyD-like secretion proteins"/>
    <property type="match status" value="1"/>
</dbReference>
<sequence>MKTTTSRSRQKLFGIGLTVIAAALVVAGLASRQLQAEQLKEGAADHSVPTVSLLAAANINAAPLELPARIEPWARAPIYARVSGYLKSWKLDIGAPVKAGQLLAEIETPDLDQQLLQAKAELVTARSNLGLSSSTATRWKALLESNAVSKQEADEKAGDLAAKQSIVSALQANVDRVQALQRYTRLTAPFDGIVTARNTDIGALINVGGAAGSELFVISDVRKLRVYVNVPQRQVALVRPGSTVKLNVPERPGKTYTATVQSQAQSIVAGSGTMLVQLVADNAAGELLPGGFATVSFETAADASRMSLPPGALMFGKNGVQVATVGTDNRVVLKKVTVARDFGNVIELDSGLDRADRVIESPPDGIANGDLVRVATAAAAPKAK</sequence>
<feature type="domain" description="CusB-like beta-barrel" evidence="5">
    <location>
        <begin position="227"/>
        <end position="300"/>
    </location>
</feature>
<evidence type="ECO:0000256" key="1">
    <source>
        <dbReference type="ARBA" id="ARBA00009477"/>
    </source>
</evidence>
<dbReference type="RefSeq" id="WP_166099938.1">
    <property type="nucleotide sequence ID" value="NZ_JAADJT010000002.1"/>
</dbReference>
<evidence type="ECO:0000259" key="5">
    <source>
        <dbReference type="Pfam" id="PF25954"/>
    </source>
</evidence>
<dbReference type="InterPro" id="IPR058625">
    <property type="entry name" value="MdtA-like_BSH"/>
</dbReference>
<dbReference type="InterPro" id="IPR058792">
    <property type="entry name" value="Beta-barrel_RND_2"/>
</dbReference>
<dbReference type="Proteomes" id="UP000666369">
    <property type="component" value="Unassembled WGS sequence"/>
</dbReference>
<keyword evidence="2" id="KW-0472">Membrane</keyword>
<dbReference type="Gene3D" id="2.40.420.20">
    <property type="match status" value="1"/>
</dbReference>
<dbReference type="NCBIfam" id="TIGR01730">
    <property type="entry name" value="RND_mfp"/>
    <property type="match status" value="1"/>
</dbReference>
<evidence type="ECO:0000256" key="2">
    <source>
        <dbReference type="SAM" id="Phobius"/>
    </source>
</evidence>
<dbReference type="InterPro" id="IPR058624">
    <property type="entry name" value="MdtA-like_HH"/>
</dbReference>
<dbReference type="PANTHER" id="PTHR30469:SF37">
    <property type="entry name" value="RAGD PROTEIN"/>
    <property type="match status" value="1"/>
</dbReference>
<comment type="similarity">
    <text evidence="1">Belongs to the membrane fusion protein (MFP) (TC 8.A.1) family.</text>
</comment>
<feature type="domain" description="Multidrug resistance protein MdtA-like alpha-helical hairpin" evidence="3">
    <location>
        <begin position="114"/>
        <end position="179"/>
    </location>
</feature>
<feature type="domain" description="Multidrug resistance protein MdtA-like barrel-sandwich hybrid" evidence="4">
    <location>
        <begin position="76"/>
        <end position="210"/>
    </location>
</feature>
<proteinExistence type="inferred from homology"/>
<dbReference type="Gene3D" id="2.40.30.170">
    <property type="match status" value="1"/>
</dbReference>
<dbReference type="Pfam" id="PF25876">
    <property type="entry name" value="HH_MFP_RND"/>
    <property type="match status" value="1"/>
</dbReference>
<keyword evidence="7" id="KW-1185">Reference proteome</keyword>
<evidence type="ECO:0000313" key="6">
    <source>
        <dbReference type="EMBL" id="NGZ83832.1"/>
    </source>
</evidence>
<dbReference type="Gene3D" id="2.40.50.100">
    <property type="match status" value="1"/>
</dbReference>
<dbReference type="PANTHER" id="PTHR30469">
    <property type="entry name" value="MULTIDRUG RESISTANCE PROTEIN MDTA"/>
    <property type="match status" value="1"/>
</dbReference>
<dbReference type="InterPro" id="IPR006143">
    <property type="entry name" value="RND_pump_MFP"/>
</dbReference>
<dbReference type="Pfam" id="PF25954">
    <property type="entry name" value="Beta-barrel_RND_2"/>
    <property type="match status" value="1"/>
</dbReference>
<reference evidence="7" key="2">
    <citation type="submission" date="2023-07" db="EMBL/GenBank/DDBJ databases">
        <title>Duganella aceri sp. nov., isolated from tree sap.</title>
        <authorList>
            <person name="Kim I.S."/>
        </authorList>
    </citation>
    <scope>NUCLEOTIDE SEQUENCE [LARGE SCALE GENOMIC DNA]</scope>
    <source>
        <strain evidence="7">SAP-35</strain>
    </source>
</reference>
<evidence type="ECO:0000259" key="3">
    <source>
        <dbReference type="Pfam" id="PF25876"/>
    </source>
</evidence>
<dbReference type="Gene3D" id="1.10.287.470">
    <property type="entry name" value="Helix hairpin bin"/>
    <property type="match status" value="1"/>
</dbReference>
<accession>A0ABX0FGZ2</accession>